<dbReference type="InterPro" id="IPR011989">
    <property type="entry name" value="ARM-like"/>
</dbReference>
<proteinExistence type="predicted"/>
<dbReference type="InterPro" id="IPR026971">
    <property type="entry name" value="CND1/NCAPD3"/>
</dbReference>
<dbReference type="Proteomes" id="UP000694392">
    <property type="component" value="Unplaced"/>
</dbReference>
<evidence type="ECO:0000313" key="4">
    <source>
        <dbReference type="Proteomes" id="UP000694392"/>
    </source>
</evidence>
<gene>
    <name evidence="3" type="primary">NCAPD3</name>
</gene>
<protein>
    <submittedName>
        <fullName evidence="3">Non-SMC condensin II complex subunit D3</fullName>
    </submittedName>
</protein>
<feature type="region of interest" description="Disordered" evidence="2">
    <location>
        <begin position="118"/>
        <end position="150"/>
    </location>
</feature>
<dbReference type="AlphaFoldDB" id="A0A8D0H3M9"/>
<dbReference type="FunFam" id="1.25.10.10:FF:000345">
    <property type="entry name" value="Condensin-2 complex subunit D3"/>
    <property type="match status" value="1"/>
</dbReference>
<accession>A0A8D0H3M9</accession>
<dbReference type="GO" id="GO:0010032">
    <property type="term" value="P:meiotic chromosome condensation"/>
    <property type="evidence" value="ECO:0007669"/>
    <property type="project" value="TreeGrafter"/>
</dbReference>
<sequence>SRIEDEITEDGLNAFSQLYKNLSSFATEDHRTAESIWSLFAENNISHNAVVAVLYHFVQEAQSKKANVQKRLYALHAAGLYFLLIEIPGSIANQVFHPVMFDKCLQNLRKSWPQCSDLTRKRKKNQGKSSQADRRNKKRGKPTRKENFEMDEIFEEEEDQEEELFFSTHELLEIREAIFLLLKNLLRLLSKFSLKEKPQCVQNCIQIFVELTSFEPAVHENMTRAKYVPELAYHGLRLLCSSLHGVEDKTLRRVFHRILDVVVMQTGGEGTRNAAITVTSQVVSARNQAINFISLKLRILAIFLLLVFQVPDKAEYRTYAAQALVQLLHKLPYIEHANFVAWLYRYSRNTKISYRVFALDVALALLNQDERELDSSLSQEHQRLLKHKFLVQIMVFGRCSDKAPTVRSKALSSFAQCLEMKAAAIFESIYELLQSSKYSNRNWGWKEIMAMLRLRAGDEKTNVRKSALQVFMSILKHNVISCTEEDLSTLQDRCRDPAVSVRKQALQSVTDLLVSQPNNVLIQKAWLTGVVPVVMDSENSVQEKALECLDQLLLQHIKHNSKFTQDRTQTLAWDLLTLFTTERQELSRYLNKAFHIWSKQDKFSSTFINNVISHTETEHAAPAWMLLAKVAGSSPKLNYSKIIETWDRIRRQQDASTDTTGHVLCVIGHIAKHLPRSTQDDIKCWLKEFQHPPEVISPAVEAVQKLCHAYADAPGEVQKEIV</sequence>
<keyword evidence="4" id="KW-1185">Reference proteome</keyword>
<keyword evidence="1" id="KW-0226">DNA condensation</keyword>
<dbReference type="GO" id="GO:0042393">
    <property type="term" value="F:histone binding"/>
    <property type="evidence" value="ECO:0007669"/>
    <property type="project" value="TreeGrafter"/>
</dbReference>
<dbReference type="SUPFAM" id="SSF48371">
    <property type="entry name" value="ARM repeat"/>
    <property type="match status" value="1"/>
</dbReference>
<evidence type="ECO:0000256" key="2">
    <source>
        <dbReference type="SAM" id="MobiDB-lite"/>
    </source>
</evidence>
<dbReference type="GO" id="GO:0000779">
    <property type="term" value="C:condensed chromosome, centromeric region"/>
    <property type="evidence" value="ECO:0007669"/>
    <property type="project" value="TreeGrafter"/>
</dbReference>
<evidence type="ECO:0000313" key="3">
    <source>
        <dbReference type="Ensembl" id="ENSSPUP00000018085.1"/>
    </source>
</evidence>
<reference evidence="3" key="1">
    <citation type="submission" date="2025-08" db="UniProtKB">
        <authorList>
            <consortium name="Ensembl"/>
        </authorList>
    </citation>
    <scope>IDENTIFICATION</scope>
</reference>
<reference evidence="3" key="2">
    <citation type="submission" date="2025-09" db="UniProtKB">
        <authorList>
            <consortium name="Ensembl"/>
        </authorList>
    </citation>
    <scope>IDENTIFICATION</scope>
</reference>
<dbReference type="GO" id="GO:0000796">
    <property type="term" value="C:condensin complex"/>
    <property type="evidence" value="ECO:0007669"/>
    <property type="project" value="TreeGrafter"/>
</dbReference>
<name>A0A8D0H3M9_SPHPU</name>
<evidence type="ECO:0000256" key="1">
    <source>
        <dbReference type="ARBA" id="ARBA00023067"/>
    </source>
</evidence>
<dbReference type="InterPro" id="IPR016024">
    <property type="entry name" value="ARM-type_fold"/>
</dbReference>
<dbReference type="Gene3D" id="1.25.10.10">
    <property type="entry name" value="Leucine-rich Repeat Variant"/>
    <property type="match status" value="1"/>
</dbReference>
<dbReference type="Ensembl" id="ENSSPUT00000019263.1">
    <property type="protein sequence ID" value="ENSSPUP00000018085.1"/>
    <property type="gene ID" value="ENSSPUG00000013836.1"/>
</dbReference>
<organism evidence="3 4">
    <name type="scientific">Sphenodon punctatus</name>
    <name type="common">Tuatara</name>
    <name type="synonym">Hatteria punctata</name>
    <dbReference type="NCBI Taxonomy" id="8508"/>
    <lineage>
        <taxon>Eukaryota</taxon>
        <taxon>Metazoa</taxon>
        <taxon>Chordata</taxon>
        <taxon>Craniata</taxon>
        <taxon>Vertebrata</taxon>
        <taxon>Euteleostomi</taxon>
        <taxon>Lepidosauria</taxon>
        <taxon>Sphenodontia</taxon>
        <taxon>Sphenodontidae</taxon>
        <taxon>Sphenodon</taxon>
    </lineage>
</organism>
<dbReference type="PANTHER" id="PTHR14222">
    <property type="entry name" value="CONDENSIN"/>
    <property type="match status" value="1"/>
</dbReference>
<dbReference type="GeneTree" id="ENSGT00940000153566"/>
<dbReference type="GO" id="GO:0007076">
    <property type="term" value="P:mitotic chromosome condensation"/>
    <property type="evidence" value="ECO:0007669"/>
    <property type="project" value="InterPro"/>
</dbReference>
<dbReference type="PANTHER" id="PTHR14222:SF1">
    <property type="entry name" value="CONDENSIN-2 COMPLEX SUBUNIT D3"/>
    <property type="match status" value="1"/>
</dbReference>